<feature type="non-terminal residue" evidence="1">
    <location>
        <position position="67"/>
    </location>
</feature>
<keyword evidence="2" id="KW-1185">Reference proteome</keyword>
<comment type="caution">
    <text evidence="1">The sequence shown here is derived from an EMBL/GenBank/DDBJ whole genome shotgun (WGS) entry which is preliminary data.</text>
</comment>
<evidence type="ECO:0000313" key="1">
    <source>
        <dbReference type="EMBL" id="KAJ7023340.1"/>
    </source>
</evidence>
<feature type="non-terminal residue" evidence="1">
    <location>
        <position position="1"/>
    </location>
</feature>
<accession>A0AAD6S9F8</accession>
<protein>
    <submittedName>
        <fullName evidence="1">Uncharacterized protein</fullName>
    </submittedName>
</protein>
<dbReference type="Proteomes" id="UP001218188">
    <property type="component" value="Unassembled WGS sequence"/>
</dbReference>
<dbReference type="AlphaFoldDB" id="A0AAD6S9F8"/>
<dbReference type="EMBL" id="JARJCM010000190">
    <property type="protein sequence ID" value="KAJ7023340.1"/>
    <property type="molecule type" value="Genomic_DNA"/>
</dbReference>
<reference evidence="1" key="1">
    <citation type="submission" date="2023-03" db="EMBL/GenBank/DDBJ databases">
        <title>Massive genome expansion in bonnet fungi (Mycena s.s.) driven by repeated elements and novel gene families across ecological guilds.</title>
        <authorList>
            <consortium name="Lawrence Berkeley National Laboratory"/>
            <person name="Harder C.B."/>
            <person name="Miyauchi S."/>
            <person name="Viragh M."/>
            <person name="Kuo A."/>
            <person name="Thoen E."/>
            <person name="Andreopoulos B."/>
            <person name="Lu D."/>
            <person name="Skrede I."/>
            <person name="Drula E."/>
            <person name="Henrissat B."/>
            <person name="Morin E."/>
            <person name="Kohler A."/>
            <person name="Barry K."/>
            <person name="LaButti K."/>
            <person name="Morin E."/>
            <person name="Salamov A."/>
            <person name="Lipzen A."/>
            <person name="Mereny Z."/>
            <person name="Hegedus B."/>
            <person name="Baldrian P."/>
            <person name="Stursova M."/>
            <person name="Weitz H."/>
            <person name="Taylor A."/>
            <person name="Grigoriev I.V."/>
            <person name="Nagy L.G."/>
            <person name="Martin F."/>
            <person name="Kauserud H."/>
        </authorList>
    </citation>
    <scope>NUCLEOTIDE SEQUENCE</scope>
    <source>
        <strain evidence="1">CBHHK200</strain>
    </source>
</reference>
<name>A0AAD6S9F8_9AGAR</name>
<evidence type="ECO:0000313" key="2">
    <source>
        <dbReference type="Proteomes" id="UP001218188"/>
    </source>
</evidence>
<sequence length="67" mass="7924">SPSFVPKPSSFRFLYTLFIALDVCFRLKRWLVSNELRDPDLGSGWAYMVETTKYREYLRGVTDQKEV</sequence>
<proteinExistence type="predicted"/>
<gene>
    <name evidence="1" type="ORF">C8F04DRAFT_908912</name>
</gene>
<organism evidence="1 2">
    <name type="scientific">Mycena alexandri</name>
    <dbReference type="NCBI Taxonomy" id="1745969"/>
    <lineage>
        <taxon>Eukaryota</taxon>
        <taxon>Fungi</taxon>
        <taxon>Dikarya</taxon>
        <taxon>Basidiomycota</taxon>
        <taxon>Agaricomycotina</taxon>
        <taxon>Agaricomycetes</taxon>
        <taxon>Agaricomycetidae</taxon>
        <taxon>Agaricales</taxon>
        <taxon>Marasmiineae</taxon>
        <taxon>Mycenaceae</taxon>
        <taxon>Mycena</taxon>
    </lineage>
</organism>